<keyword evidence="2" id="KW-0964">Secreted</keyword>
<feature type="compositionally biased region" description="Polar residues" evidence="6">
    <location>
        <begin position="483"/>
        <end position="503"/>
    </location>
</feature>
<evidence type="ECO:0000256" key="2">
    <source>
        <dbReference type="ARBA" id="ARBA00022525"/>
    </source>
</evidence>
<dbReference type="InterPro" id="IPR007756">
    <property type="entry name" value="RICH"/>
</dbReference>
<dbReference type="InterPro" id="IPR005877">
    <property type="entry name" value="YSIRK_signal_dom"/>
</dbReference>
<evidence type="ECO:0000256" key="3">
    <source>
        <dbReference type="ARBA" id="ARBA00022729"/>
    </source>
</evidence>
<dbReference type="Pfam" id="PF00746">
    <property type="entry name" value="Gram_pos_anchor"/>
    <property type="match status" value="1"/>
</dbReference>
<dbReference type="NCBIfam" id="TIGR01167">
    <property type="entry name" value="LPXTG_anchor"/>
    <property type="match status" value="1"/>
</dbReference>
<dbReference type="Proteomes" id="UP001184693">
    <property type="component" value="Unassembled WGS sequence"/>
</dbReference>
<reference evidence="9" key="1">
    <citation type="submission" date="2023-06" db="EMBL/GenBank/DDBJ databases">
        <title>PCVPA Blantyre Malawi Pneumococcal carriage surveillance isolates.</title>
        <authorList>
            <person name="Obolski U."/>
            <person name="Swarthout T.D."/>
            <person name="Kalizang'Oma A."/>
            <person name="Mwalukomo T.S."/>
            <person name="Cave R."/>
            <person name="Brown C."/>
            <person name="Cornick J."/>
            <person name="Kamng'Ona A."/>
            <person name="Msefula J."/>
            <person name="French N."/>
            <person name="Hyderman R."/>
        </authorList>
    </citation>
    <scope>NUCLEOTIDE SEQUENCE</scope>
    <source>
        <strain evidence="9">BVY8TH</strain>
    </source>
</reference>
<feature type="compositionally biased region" description="Basic and acidic residues" evidence="6">
    <location>
        <begin position="309"/>
        <end position="482"/>
    </location>
</feature>
<dbReference type="PRINTS" id="PR01217">
    <property type="entry name" value="PRICHEXTENSN"/>
</dbReference>
<feature type="region of interest" description="Disordered" evidence="6">
    <location>
        <begin position="44"/>
        <end position="65"/>
    </location>
</feature>
<keyword evidence="5" id="KW-0175">Coiled coil</keyword>
<feature type="compositionally biased region" description="Polar residues" evidence="6">
    <location>
        <begin position="44"/>
        <end position="59"/>
    </location>
</feature>
<evidence type="ECO:0000256" key="6">
    <source>
        <dbReference type="SAM" id="MobiDB-lite"/>
    </source>
</evidence>
<dbReference type="EMBL" id="JAVPGZ010000046">
    <property type="protein sequence ID" value="MDS8037680.1"/>
    <property type="molecule type" value="Genomic_DNA"/>
</dbReference>
<evidence type="ECO:0000313" key="9">
    <source>
        <dbReference type="EMBL" id="MDS8037680.1"/>
    </source>
</evidence>
<evidence type="ECO:0000256" key="1">
    <source>
        <dbReference type="ARBA" id="ARBA00022512"/>
    </source>
</evidence>
<gene>
    <name evidence="9" type="primary">pspC</name>
    <name evidence="9" type="ORF">RLG82_01190</name>
</gene>
<protein>
    <submittedName>
        <fullName evidence="9">Pneumococcal surface protein PspC, LPXTG-anchored form</fullName>
    </submittedName>
</protein>
<evidence type="ECO:0000313" key="10">
    <source>
        <dbReference type="Proteomes" id="UP001184693"/>
    </source>
</evidence>
<feature type="domain" description="Gram-positive cocci surface proteins LPxTG" evidence="8">
    <location>
        <begin position="512"/>
        <end position="543"/>
    </location>
</feature>
<feature type="region of interest" description="Disordered" evidence="6">
    <location>
        <begin position="277"/>
        <end position="516"/>
    </location>
</feature>
<evidence type="ECO:0000259" key="8">
    <source>
        <dbReference type="PROSITE" id="PS50847"/>
    </source>
</evidence>
<dbReference type="Gene3D" id="1.20.81.20">
    <property type="match status" value="2"/>
</dbReference>
<proteinExistence type="predicted"/>
<feature type="signal peptide" evidence="7">
    <location>
        <begin position="1"/>
        <end position="37"/>
    </location>
</feature>
<feature type="region of interest" description="Disordered" evidence="6">
    <location>
        <begin position="127"/>
        <end position="197"/>
    </location>
</feature>
<dbReference type="NCBIfam" id="NF033839">
    <property type="entry name" value="PspC_subgroup_2"/>
    <property type="match status" value="1"/>
</dbReference>
<feature type="coiled-coil region" evidence="5">
    <location>
        <begin position="223"/>
        <end position="254"/>
    </location>
</feature>
<evidence type="ECO:0000256" key="7">
    <source>
        <dbReference type="SAM" id="SignalP"/>
    </source>
</evidence>
<comment type="caution">
    <text evidence="9">The sequence shown here is derived from an EMBL/GenBank/DDBJ whole genome shotgun (WGS) entry which is preliminary data.</text>
</comment>
<feature type="compositionally biased region" description="Pro residues" evidence="6">
    <location>
        <begin position="174"/>
        <end position="184"/>
    </location>
</feature>
<sequence length="543" mass="60463">MFKSNHERRMRYSIRKFSVGVASVAVASLFMGSVVHATEKEGSTQAATSFNRGNGSQAEQRGELDLERDKAMKAVSEYVGKMVRDAYVKSDRKRHKNTVALVNQLGNIKNRYLNEIVHSTSKSQLQELMMKSQSEVDEAVSKFEKDSSSSSSSGSSTKPETPQPENPEHQKPTTPAPDTKPSPQPEGKKPSVPDINQEKEKAKLAVATYMSKILDDIQKHHLQKEKHRQIVALIKELDELKKQALSEIDNVNTKVEIENTVHKIFADMDAVVTKFKKGLTQDTPKEPGNKKPSAPKPDMQPSPQPEVKPQPEKPKPEVKPQLEKPKPEVKPQPEKPKPEVKPQPEKPKPEVKPQLETPKPEVKPQPETPKPEVKPQPETPKPEVKPEPETPKPEVKPELETPKPEVKPEPETPKPEVKPQLEKPKPEVKPQLEKPKPEVKPQPETPKPEVKPQLEKPKPEVKPQPEKPKPDNSKPQADDKKPSTTNNLSKDKQPSNQASTNEKATNKPKKSLPSTGSISNLALEIAGLLTLAGATILAKKRMK</sequence>
<evidence type="ECO:0000256" key="5">
    <source>
        <dbReference type="SAM" id="Coils"/>
    </source>
</evidence>
<dbReference type="InterPro" id="IPR038183">
    <property type="entry name" value="RICH_sf"/>
</dbReference>
<dbReference type="InterPro" id="IPR019931">
    <property type="entry name" value="LPXTG_anchor"/>
</dbReference>
<feature type="chain" id="PRO_5042907110" evidence="7">
    <location>
        <begin position="38"/>
        <end position="543"/>
    </location>
</feature>
<keyword evidence="3 7" id="KW-0732">Signal</keyword>
<keyword evidence="1" id="KW-0134">Cell wall</keyword>
<organism evidence="9 10">
    <name type="scientific">Streptococcus pneumoniae</name>
    <dbReference type="NCBI Taxonomy" id="1313"/>
    <lineage>
        <taxon>Bacteria</taxon>
        <taxon>Bacillati</taxon>
        <taxon>Bacillota</taxon>
        <taxon>Bacilli</taxon>
        <taxon>Lactobacillales</taxon>
        <taxon>Streptococcaceae</taxon>
        <taxon>Streptococcus</taxon>
    </lineage>
</organism>
<feature type="compositionally biased region" description="Pro residues" evidence="6">
    <location>
        <begin position="294"/>
        <end position="308"/>
    </location>
</feature>
<keyword evidence="4" id="KW-0572">Peptidoglycan-anchor</keyword>
<name>A0AAP5J5F1_STREE</name>
<dbReference type="Pfam" id="PF05062">
    <property type="entry name" value="RICH"/>
    <property type="match status" value="2"/>
</dbReference>
<accession>A0AAP5J5F1</accession>
<feature type="compositionally biased region" description="Basic and acidic residues" evidence="6">
    <location>
        <begin position="186"/>
        <end position="197"/>
    </location>
</feature>
<dbReference type="PROSITE" id="PS50847">
    <property type="entry name" value="GRAM_POS_ANCHORING"/>
    <property type="match status" value="1"/>
</dbReference>
<dbReference type="AlphaFoldDB" id="A0AAP5J5F1"/>
<dbReference type="NCBIfam" id="TIGR01168">
    <property type="entry name" value="YSIRK_signal"/>
    <property type="match status" value="1"/>
</dbReference>
<dbReference type="Pfam" id="PF04650">
    <property type="entry name" value="YSIRK_signal"/>
    <property type="match status" value="1"/>
</dbReference>
<evidence type="ECO:0000256" key="4">
    <source>
        <dbReference type="ARBA" id="ARBA00023088"/>
    </source>
</evidence>